<evidence type="ECO:0000259" key="7">
    <source>
        <dbReference type="PROSITE" id="PS50850"/>
    </source>
</evidence>
<dbReference type="EMBL" id="WEGK01000021">
    <property type="protein sequence ID" value="MQY23576.1"/>
    <property type="molecule type" value="Genomic_DNA"/>
</dbReference>
<dbReference type="Proteomes" id="UP000438448">
    <property type="component" value="Unassembled WGS sequence"/>
</dbReference>
<keyword evidence="5 6" id="KW-0472">Membrane</keyword>
<evidence type="ECO:0000313" key="8">
    <source>
        <dbReference type="EMBL" id="MQY23576.1"/>
    </source>
</evidence>
<feature type="transmembrane region" description="Helical" evidence="6">
    <location>
        <begin position="28"/>
        <end position="50"/>
    </location>
</feature>
<protein>
    <recommendedName>
        <fullName evidence="7">Major facilitator superfamily (MFS) profile domain-containing protein</fullName>
    </recommendedName>
</protein>
<evidence type="ECO:0000313" key="9">
    <source>
        <dbReference type="Proteomes" id="UP000438448"/>
    </source>
</evidence>
<dbReference type="InterPro" id="IPR050189">
    <property type="entry name" value="MFS_Efflux_Transporters"/>
</dbReference>
<evidence type="ECO:0000256" key="3">
    <source>
        <dbReference type="ARBA" id="ARBA00022692"/>
    </source>
</evidence>
<organism evidence="8 9">
    <name type="scientific">Nocardia macrotermitis</name>
    <dbReference type="NCBI Taxonomy" id="2585198"/>
    <lineage>
        <taxon>Bacteria</taxon>
        <taxon>Bacillati</taxon>
        <taxon>Actinomycetota</taxon>
        <taxon>Actinomycetes</taxon>
        <taxon>Mycobacteriales</taxon>
        <taxon>Nocardiaceae</taxon>
        <taxon>Nocardia</taxon>
    </lineage>
</organism>
<evidence type="ECO:0000256" key="4">
    <source>
        <dbReference type="ARBA" id="ARBA00022989"/>
    </source>
</evidence>
<sequence length="99" mass="10092">MVLIIGALGFSVVSGMQARVLRTAGGAPTLAIAVNASAYQLAAAFAGWFGGRVIDTLGVRSVYLVAAALTILGVAVSAFAWYRDRTATAATDYAEVPVA</sequence>
<dbReference type="GO" id="GO:0022857">
    <property type="term" value="F:transmembrane transporter activity"/>
    <property type="evidence" value="ECO:0007669"/>
    <property type="project" value="InterPro"/>
</dbReference>
<evidence type="ECO:0000256" key="6">
    <source>
        <dbReference type="SAM" id="Phobius"/>
    </source>
</evidence>
<dbReference type="PANTHER" id="PTHR43124:SF3">
    <property type="entry name" value="CHLORAMPHENICOL EFFLUX PUMP RV0191"/>
    <property type="match status" value="1"/>
</dbReference>
<reference evidence="8 9" key="1">
    <citation type="submission" date="2019-10" db="EMBL/GenBank/DDBJ databases">
        <title>Nocardia macrotermitis sp. nov. and Nocardia aurantia sp. nov., isolated from the gut of fungus growing-termite Macrotermes natalensis.</title>
        <authorList>
            <person name="Benndorf R."/>
            <person name="Schwitalla J."/>
            <person name="Martin K."/>
            <person name="De Beer W."/>
            <person name="Kaster A.-K."/>
            <person name="Vollmers J."/>
            <person name="Poulsen M."/>
            <person name="Beemelmanns C."/>
        </authorList>
    </citation>
    <scope>NUCLEOTIDE SEQUENCE [LARGE SCALE GENOMIC DNA]</scope>
    <source>
        <strain evidence="8 9">RB20</strain>
    </source>
</reference>
<feature type="domain" description="Major facilitator superfamily (MFS) profile" evidence="7">
    <location>
        <begin position="1"/>
        <end position="99"/>
    </location>
</feature>
<dbReference type="InterPro" id="IPR036259">
    <property type="entry name" value="MFS_trans_sf"/>
</dbReference>
<proteinExistence type="predicted"/>
<keyword evidence="9" id="KW-1185">Reference proteome</keyword>
<dbReference type="SUPFAM" id="SSF103473">
    <property type="entry name" value="MFS general substrate transporter"/>
    <property type="match status" value="1"/>
</dbReference>
<comment type="subcellular location">
    <subcellularLocation>
        <location evidence="1">Cell membrane</location>
        <topology evidence="1">Multi-pass membrane protein</topology>
    </subcellularLocation>
</comment>
<dbReference type="Gene3D" id="1.20.1250.20">
    <property type="entry name" value="MFS general substrate transporter like domains"/>
    <property type="match status" value="1"/>
</dbReference>
<dbReference type="GO" id="GO:0005886">
    <property type="term" value="C:plasma membrane"/>
    <property type="evidence" value="ECO:0007669"/>
    <property type="project" value="UniProtKB-SubCell"/>
</dbReference>
<dbReference type="InterPro" id="IPR020846">
    <property type="entry name" value="MFS_dom"/>
</dbReference>
<comment type="caution">
    <text evidence="8">The sequence shown here is derived from an EMBL/GenBank/DDBJ whole genome shotgun (WGS) entry which is preliminary data.</text>
</comment>
<evidence type="ECO:0000256" key="2">
    <source>
        <dbReference type="ARBA" id="ARBA00022475"/>
    </source>
</evidence>
<keyword evidence="2" id="KW-1003">Cell membrane</keyword>
<dbReference type="PANTHER" id="PTHR43124">
    <property type="entry name" value="PURINE EFFLUX PUMP PBUE"/>
    <property type="match status" value="1"/>
</dbReference>
<dbReference type="PROSITE" id="PS50850">
    <property type="entry name" value="MFS"/>
    <property type="match status" value="1"/>
</dbReference>
<dbReference type="AlphaFoldDB" id="A0A7K0DCR5"/>
<feature type="transmembrane region" description="Helical" evidence="6">
    <location>
        <begin position="62"/>
        <end position="82"/>
    </location>
</feature>
<evidence type="ECO:0000256" key="1">
    <source>
        <dbReference type="ARBA" id="ARBA00004651"/>
    </source>
</evidence>
<keyword evidence="4 6" id="KW-1133">Transmembrane helix</keyword>
<evidence type="ECO:0000256" key="5">
    <source>
        <dbReference type="ARBA" id="ARBA00023136"/>
    </source>
</evidence>
<keyword evidence="3 6" id="KW-0812">Transmembrane</keyword>
<name>A0A7K0DCR5_9NOCA</name>
<gene>
    <name evidence="8" type="ORF">NRB20_67070</name>
</gene>
<accession>A0A7K0DCR5</accession>